<evidence type="ECO:0000313" key="4">
    <source>
        <dbReference type="EMBL" id="XAY07744.1"/>
    </source>
</evidence>
<dbReference type="PROSITE" id="PS50977">
    <property type="entry name" value="HTH_TETR_2"/>
    <property type="match status" value="1"/>
</dbReference>
<proteinExistence type="predicted"/>
<evidence type="ECO:0000259" key="3">
    <source>
        <dbReference type="PROSITE" id="PS50977"/>
    </source>
</evidence>
<accession>A0AAU7B2I6</accession>
<dbReference type="GO" id="GO:0003677">
    <property type="term" value="F:DNA binding"/>
    <property type="evidence" value="ECO:0007669"/>
    <property type="project" value="UniProtKB-UniRule"/>
</dbReference>
<dbReference type="PRINTS" id="PR00455">
    <property type="entry name" value="HTHTETR"/>
</dbReference>
<feature type="domain" description="HTH tetR-type" evidence="3">
    <location>
        <begin position="23"/>
        <end position="83"/>
    </location>
</feature>
<dbReference type="Pfam" id="PF21306">
    <property type="entry name" value="TetR_C_40"/>
    <property type="match status" value="1"/>
</dbReference>
<gene>
    <name evidence="4" type="ORF">DSM112329_04634</name>
</gene>
<name>A0AAU7B2I6_9ACTN</name>
<dbReference type="PANTHER" id="PTHR43479:SF11">
    <property type="entry name" value="ACREF_ENVCD OPERON REPRESSOR-RELATED"/>
    <property type="match status" value="1"/>
</dbReference>
<organism evidence="4">
    <name type="scientific">Paraconexibacter sp. AEG42_29</name>
    <dbReference type="NCBI Taxonomy" id="2997339"/>
    <lineage>
        <taxon>Bacteria</taxon>
        <taxon>Bacillati</taxon>
        <taxon>Actinomycetota</taxon>
        <taxon>Thermoleophilia</taxon>
        <taxon>Solirubrobacterales</taxon>
        <taxon>Paraconexibacteraceae</taxon>
        <taxon>Paraconexibacter</taxon>
    </lineage>
</organism>
<keyword evidence="1 2" id="KW-0238">DNA-binding</keyword>
<dbReference type="InterPro" id="IPR009057">
    <property type="entry name" value="Homeodomain-like_sf"/>
</dbReference>
<evidence type="ECO:0000256" key="2">
    <source>
        <dbReference type="PROSITE-ProRule" id="PRU00335"/>
    </source>
</evidence>
<dbReference type="Pfam" id="PF00440">
    <property type="entry name" value="TetR_N"/>
    <property type="match status" value="1"/>
</dbReference>
<dbReference type="RefSeq" id="WP_354698935.1">
    <property type="nucleotide sequence ID" value="NZ_CP114014.1"/>
</dbReference>
<dbReference type="PANTHER" id="PTHR43479">
    <property type="entry name" value="ACREF/ENVCD OPERON REPRESSOR-RELATED"/>
    <property type="match status" value="1"/>
</dbReference>
<dbReference type="InterPro" id="IPR049513">
    <property type="entry name" value="TetR_C_40"/>
</dbReference>
<reference evidence="4" key="1">
    <citation type="submission" date="2022-12" db="EMBL/GenBank/DDBJ databases">
        <title>Paraconexibacter alkalitolerans sp. nov. and Baekduia alba sp. nov., isolated from soil and emended description of the genera Paraconexibacter (Chun et al., 2020) and Baekduia (An et al., 2020).</title>
        <authorList>
            <person name="Vieira S."/>
            <person name="Huber K.J."/>
            <person name="Geppert A."/>
            <person name="Wolf J."/>
            <person name="Neumann-Schaal M."/>
            <person name="Muesken M."/>
            <person name="Overmann J."/>
        </authorList>
    </citation>
    <scope>NUCLEOTIDE SEQUENCE</scope>
    <source>
        <strain evidence="4">AEG42_29</strain>
    </source>
</reference>
<dbReference type="EMBL" id="CP114014">
    <property type="protein sequence ID" value="XAY07744.1"/>
    <property type="molecule type" value="Genomic_DNA"/>
</dbReference>
<sequence>MRADPTSDAVTPAVPGRRDRRRERTFGLLIGAARTLIADKGVAGLRIGDVTEAADVGRGSFYNYFESKEQLVEAVLRDSIQALASVAVTAVTAQADPAVVASIADRSFIRLASEDAEFARLLVNLHHGDDLFIEATLPYAQAALEPGITSGRFAVADFDVLLLMLAGSAFALIRAILNGTAPADADQAHAEAVLRMLGVPADEARVISRMPLDPG</sequence>
<feature type="DNA-binding region" description="H-T-H motif" evidence="2">
    <location>
        <begin position="46"/>
        <end position="65"/>
    </location>
</feature>
<protein>
    <recommendedName>
        <fullName evidence="3">HTH tetR-type domain-containing protein</fullName>
    </recommendedName>
</protein>
<dbReference type="KEGG" id="parq:DSM112329_04634"/>
<dbReference type="InterPro" id="IPR050624">
    <property type="entry name" value="HTH-type_Tx_Regulator"/>
</dbReference>
<dbReference type="AlphaFoldDB" id="A0AAU7B2I6"/>
<evidence type="ECO:0000256" key="1">
    <source>
        <dbReference type="ARBA" id="ARBA00023125"/>
    </source>
</evidence>
<dbReference type="Gene3D" id="1.10.357.10">
    <property type="entry name" value="Tetracycline Repressor, domain 2"/>
    <property type="match status" value="1"/>
</dbReference>
<dbReference type="InterPro" id="IPR001647">
    <property type="entry name" value="HTH_TetR"/>
</dbReference>
<dbReference type="SUPFAM" id="SSF46689">
    <property type="entry name" value="Homeodomain-like"/>
    <property type="match status" value="1"/>
</dbReference>